<feature type="region of interest" description="Disordered" evidence="5">
    <location>
        <begin position="113"/>
        <end position="235"/>
    </location>
</feature>
<dbReference type="STRING" id="31033.ENSTRUP00000077620"/>
<dbReference type="PRINTS" id="PR00007">
    <property type="entry name" value="COMPLEMNTC1Q"/>
</dbReference>
<dbReference type="InterPro" id="IPR008160">
    <property type="entry name" value="Collagen"/>
</dbReference>
<evidence type="ECO:0000256" key="6">
    <source>
        <dbReference type="SAM" id="SignalP"/>
    </source>
</evidence>
<evidence type="ECO:0000256" key="2">
    <source>
        <dbReference type="ARBA" id="ARBA00022525"/>
    </source>
</evidence>
<sequence>MLCRSEPSRLEQQRLMMTALQHGCLLMALFLPVVMAMPEPISEGSWEPPAGTPPTPFSVPRLNVPGRLFYHDGDNSTDPPPSLEAYCQMLLQVPVPSDQIPWFCLCTHCQNNHGPKGDHGDRGPPGQPGSPGRRGMTGLRGPPGFLGRPGVKGQKGDEGYKGERGPAGLLGPKGERGFKGDKGDRGLEGRPGDQGPKGGDGVCPDTCESSYGPPGQPGLPGPAGPRGLPGVMGPQGPTGFKGDMGDLGPPGLPGVVGDKGDKGLIGECNCTDGVDGANGQTGQKGEKGEQGPIGITGKGGPEGKKGDMGVEGIMGPPGPCMPNIQSAFAAGLTSSYPPPNAPVIFSHIHHNIQRGYDPDFGIYTAPVNGTYVFSYHFTVHERVLKAGLFHNFVPVIKTTDPKVLGTTSHSVVLHLVRGDKVWIQVKDSVTNGMYAGSETSSTFSGFLLHPDRCDVPVLRGPLPHLVPPEAGYSWGD</sequence>
<dbReference type="Pfam" id="PF00386">
    <property type="entry name" value="C1q"/>
    <property type="match status" value="1"/>
</dbReference>
<dbReference type="PANTHER" id="PTHR15427:SF21">
    <property type="entry name" value="COMPLEMENT C1Q AND TUMOR NECROSIS FACTOR-RELATED PROTEIN 9A"/>
    <property type="match status" value="1"/>
</dbReference>
<dbReference type="PROSITE" id="PS50871">
    <property type="entry name" value="C1Q"/>
    <property type="match status" value="1"/>
</dbReference>
<evidence type="ECO:0000256" key="3">
    <source>
        <dbReference type="ARBA" id="ARBA00022530"/>
    </source>
</evidence>
<feature type="signal peptide" evidence="6">
    <location>
        <begin position="1"/>
        <end position="36"/>
    </location>
</feature>
<organism evidence="8 9">
    <name type="scientific">Takifugu rubripes</name>
    <name type="common">Japanese pufferfish</name>
    <name type="synonym">Fugu rubripes</name>
    <dbReference type="NCBI Taxonomy" id="31033"/>
    <lineage>
        <taxon>Eukaryota</taxon>
        <taxon>Metazoa</taxon>
        <taxon>Chordata</taxon>
        <taxon>Craniata</taxon>
        <taxon>Vertebrata</taxon>
        <taxon>Euteleostomi</taxon>
        <taxon>Actinopterygii</taxon>
        <taxon>Neopterygii</taxon>
        <taxon>Teleostei</taxon>
        <taxon>Neoteleostei</taxon>
        <taxon>Acanthomorphata</taxon>
        <taxon>Eupercaria</taxon>
        <taxon>Tetraodontiformes</taxon>
        <taxon>Tetradontoidea</taxon>
        <taxon>Tetraodontidae</taxon>
        <taxon>Takifugu</taxon>
    </lineage>
</organism>
<dbReference type="GeneID" id="105419922"/>
<dbReference type="InterPro" id="IPR050392">
    <property type="entry name" value="Collagen/C1q_domain"/>
</dbReference>
<feature type="chain" id="PRO_5025663005" evidence="6">
    <location>
        <begin position="37"/>
        <end position="476"/>
    </location>
</feature>
<feature type="compositionally biased region" description="Basic and acidic residues" evidence="5">
    <location>
        <begin position="154"/>
        <end position="164"/>
    </location>
</feature>
<proteinExistence type="predicted"/>
<dbReference type="OrthoDB" id="5983381at2759"/>
<feature type="compositionally biased region" description="Pro residues" evidence="5">
    <location>
        <begin position="214"/>
        <end position="223"/>
    </location>
</feature>
<evidence type="ECO:0000256" key="4">
    <source>
        <dbReference type="ARBA" id="ARBA00022729"/>
    </source>
</evidence>
<keyword evidence="3" id="KW-0272">Extracellular matrix</keyword>
<dbReference type="Pfam" id="PF01391">
    <property type="entry name" value="Collagen"/>
    <property type="match status" value="3"/>
</dbReference>
<dbReference type="InterPro" id="IPR001073">
    <property type="entry name" value="C1q_dom"/>
</dbReference>
<gene>
    <name evidence="8" type="primary">LOC105419922</name>
</gene>
<feature type="domain" description="C1q" evidence="7">
    <location>
        <begin position="321"/>
        <end position="454"/>
    </location>
</feature>
<reference evidence="8" key="2">
    <citation type="submission" date="2025-08" db="UniProtKB">
        <authorList>
            <consortium name="Ensembl"/>
        </authorList>
    </citation>
    <scope>IDENTIFICATION</scope>
</reference>
<dbReference type="AlphaFoldDB" id="H2S4Q2"/>
<dbReference type="InterPro" id="IPR008983">
    <property type="entry name" value="Tumour_necrosis_fac-like_dom"/>
</dbReference>
<keyword evidence="4 6" id="KW-0732">Signal</keyword>
<dbReference type="GO" id="GO:0005581">
    <property type="term" value="C:collagen trimer"/>
    <property type="evidence" value="ECO:0007669"/>
    <property type="project" value="UniProtKB-KW"/>
</dbReference>
<dbReference type="GeneTree" id="ENSGT00940000155435"/>
<evidence type="ECO:0000256" key="1">
    <source>
        <dbReference type="ARBA" id="ARBA00004498"/>
    </source>
</evidence>
<dbReference type="Proteomes" id="UP000005226">
    <property type="component" value="Chromosome 11"/>
</dbReference>
<evidence type="ECO:0000313" key="8">
    <source>
        <dbReference type="Ensembl" id="ENSTRUP00000007374.3"/>
    </source>
</evidence>
<comment type="subcellular location">
    <subcellularLocation>
        <location evidence="1">Secreted</location>
        <location evidence="1">Extracellular space</location>
        <location evidence="1">Extracellular matrix</location>
    </subcellularLocation>
</comment>
<dbReference type="KEGG" id="tru:105419922"/>
<feature type="compositionally biased region" description="Low complexity" evidence="5">
    <location>
        <begin position="130"/>
        <end position="149"/>
    </location>
</feature>
<feature type="compositionally biased region" description="Basic and acidic residues" evidence="5">
    <location>
        <begin position="173"/>
        <end position="191"/>
    </location>
</feature>
<dbReference type="PANTHER" id="PTHR15427">
    <property type="entry name" value="EMILIN ELASTIN MICROFIBRIL INTERFACE-LOCATED PROTEIN ELASTIN MICROFIBRIL INTERFACER"/>
    <property type="match status" value="1"/>
</dbReference>
<evidence type="ECO:0000259" key="7">
    <source>
        <dbReference type="PROSITE" id="PS50871"/>
    </source>
</evidence>
<dbReference type="Gene3D" id="2.60.120.40">
    <property type="match status" value="1"/>
</dbReference>
<reference evidence="8" key="3">
    <citation type="submission" date="2025-09" db="UniProtKB">
        <authorList>
            <consortium name="Ensembl"/>
        </authorList>
    </citation>
    <scope>IDENTIFICATION</scope>
</reference>
<accession>H2S4Q2</accession>
<reference evidence="8 9" key="1">
    <citation type="journal article" date="2011" name="Genome Biol. Evol.">
        <title>Integration of the genetic map and genome assembly of fugu facilitates insights into distinct features of genome evolution in teleosts and mammals.</title>
        <authorList>
            <person name="Kai W."/>
            <person name="Kikuchi K."/>
            <person name="Tohari S."/>
            <person name="Chew A.K."/>
            <person name="Tay A."/>
            <person name="Fujiwara A."/>
            <person name="Hosoya S."/>
            <person name="Suetake H."/>
            <person name="Naruse K."/>
            <person name="Brenner S."/>
            <person name="Suzuki Y."/>
            <person name="Venkatesh B."/>
        </authorList>
    </citation>
    <scope>NUCLEOTIDE SEQUENCE [LARGE SCALE GENOMIC DNA]</scope>
</reference>
<dbReference type="RefSeq" id="XP_011619997.2">
    <property type="nucleotide sequence ID" value="XM_011621695.2"/>
</dbReference>
<keyword evidence="9" id="KW-1185">Reference proteome</keyword>
<dbReference type="SUPFAM" id="SSF49842">
    <property type="entry name" value="TNF-like"/>
    <property type="match status" value="1"/>
</dbReference>
<evidence type="ECO:0000313" key="9">
    <source>
        <dbReference type="Proteomes" id="UP000005226"/>
    </source>
</evidence>
<dbReference type="SMART" id="SM00110">
    <property type="entry name" value="C1Q"/>
    <property type="match status" value="1"/>
</dbReference>
<evidence type="ECO:0000256" key="5">
    <source>
        <dbReference type="SAM" id="MobiDB-lite"/>
    </source>
</evidence>
<dbReference type="Ensembl" id="ENSTRUT00000007419.3">
    <property type="protein sequence ID" value="ENSTRUP00000007374.3"/>
    <property type="gene ID" value="ENSTRUG00000003150.3"/>
</dbReference>
<keyword evidence="2" id="KW-0964">Secreted</keyword>
<name>H2S4Q2_TAKRU</name>
<protein>
    <submittedName>
        <fullName evidence="8">Inner ear-specific collagen-like</fullName>
    </submittedName>
</protein>
<feature type="region of interest" description="Disordered" evidence="5">
    <location>
        <begin position="278"/>
        <end position="304"/>
    </location>
</feature>